<keyword evidence="4" id="KW-0378">Hydrolase</keyword>
<dbReference type="eggNOG" id="KOG1001">
    <property type="taxonomic scope" value="Eukaryota"/>
</dbReference>
<dbReference type="InterPro" id="IPR049730">
    <property type="entry name" value="SNF2/RAD54-like_C"/>
</dbReference>
<gene>
    <name evidence="10" type="ORF">AMAG_17311</name>
</gene>
<evidence type="ECO:0000256" key="8">
    <source>
        <dbReference type="SAM" id="MobiDB-lite"/>
    </source>
</evidence>
<dbReference type="PROSITE" id="PS50089">
    <property type="entry name" value="ZF_RING_2"/>
    <property type="match status" value="1"/>
</dbReference>
<evidence type="ECO:0000313" key="11">
    <source>
        <dbReference type="Proteomes" id="UP000054350"/>
    </source>
</evidence>
<feature type="compositionally biased region" description="Low complexity" evidence="8">
    <location>
        <begin position="272"/>
        <end position="287"/>
    </location>
</feature>
<keyword evidence="11" id="KW-1185">Reference proteome</keyword>
<dbReference type="Pfam" id="PF00176">
    <property type="entry name" value="SNF2-rel_dom"/>
    <property type="match status" value="1"/>
</dbReference>
<feature type="region of interest" description="Disordered" evidence="8">
    <location>
        <begin position="194"/>
        <end position="221"/>
    </location>
</feature>
<evidence type="ECO:0000256" key="7">
    <source>
        <dbReference type="PROSITE-ProRule" id="PRU00175"/>
    </source>
</evidence>
<dbReference type="CDD" id="cd18793">
    <property type="entry name" value="SF2_C_SNF"/>
    <property type="match status" value="1"/>
</dbReference>
<feature type="compositionally biased region" description="Acidic residues" evidence="8">
    <location>
        <begin position="205"/>
        <end position="219"/>
    </location>
</feature>
<feature type="region of interest" description="Disordered" evidence="8">
    <location>
        <begin position="1422"/>
        <end position="1445"/>
    </location>
</feature>
<feature type="compositionally biased region" description="Low complexity" evidence="8">
    <location>
        <begin position="35"/>
        <end position="69"/>
    </location>
</feature>
<feature type="compositionally biased region" description="Low complexity" evidence="8">
    <location>
        <begin position="10"/>
        <end position="23"/>
    </location>
</feature>
<reference evidence="11" key="2">
    <citation type="submission" date="2009-11" db="EMBL/GenBank/DDBJ databases">
        <title>The Genome Sequence of Allomyces macrogynus strain ATCC 38327.</title>
        <authorList>
            <consortium name="The Broad Institute Genome Sequencing Platform"/>
            <person name="Russ C."/>
            <person name="Cuomo C."/>
            <person name="Shea T."/>
            <person name="Young S.K."/>
            <person name="Zeng Q."/>
            <person name="Koehrsen M."/>
            <person name="Haas B."/>
            <person name="Borodovsky M."/>
            <person name="Guigo R."/>
            <person name="Alvarado L."/>
            <person name="Berlin A."/>
            <person name="Borenstein D."/>
            <person name="Chen Z."/>
            <person name="Engels R."/>
            <person name="Freedman E."/>
            <person name="Gellesch M."/>
            <person name="Goldberg J."/>
            <person name="Griggs A."/>
            <person name="Gujja S."/>
            <person name="Heiman D."/>
            <person name="Hepburn T."/>
            <person name="Howarth C."/>
            <person name="Jen D."/>
            <person name="Larson L."/>
            <person name="Lewis B."/>
            <person name="Mehta T."/>
            <person name="Park D."/>
            <person name="Pearson M."/>
            <person name="Roberts A."/>
            <person name="Saif S."/>
            <person name="Shenoy N."/>
            <person name="Sisk P."/>
            <person name="Stolte C."/>
            <person name="Sykes S."/>
            <person name="Walk T."/>
            <person name="White J."/>
            <person name="Yandava C."/>
            <person name="Burger G."/>
            <person name="Gray M.W."/>
            <person name="Holland P.W.H."/>
            <person name="King N."/>
            <person name="Lang F.B.F."/>
            <person name="Roger A.J."/>
            <person name="Ruiz-Trillo I."/>
            <person name="Lander E."/>
            <person name="Nusbaum C."/>
        </authorList>
    </citation>
    <scope>NUCLEOTIDE SEQUENCE [LARGE SCALE GENOMIC DNA]</scope>
    <source>
        <strain evidence="11">ATCC 38327</strain>
    </source>
</reference>
<evidence type="ECO:0000256" key="6">
    <source>
        <dbReference type="ARBA" id="ARBA00022840"/>
    </source>
</evidence>
<dbReference type="InterPro" id="IPR027417">
    <property type="entry name" value="P-loop_NTPase"/>
</dbReference>
<feature type="region of interest" description="Disordered" evidence="8">
    <location>
        <begin position="1"/>
        <end position="156"/>
    </location>
</feature>
<evidence type="ECO:0000256" key="4">
    <source>
        <dbReference type="ARBA" id="ARBA00022801"/>
    </source>
</evidence>
<evidence type="ECO:0000256" key="5">
    <source>
        <dbReference type="ARBA" id="ARBA00022806"/>
    </source>
</evidence>
<dbReference type="PANTHER" id="PTHR45626:SF26">
    <property type="entry name" value="FAMILY HELICASE, PUTATIVE (AFU_ORTHOLOGUE AFUA_2G09120)-RELATED"/>
    <property type="match status" value="1"/>
</dbReference>
<organism evidence="10 11">
    <name type="scientific">Allomyces macrogynus (strain ATCC 38327)</name>
    <name type="common">Allomyces javanicus var. macrogynus</name>
    <dbReference type="NCBI Taxonomy" id="578462"/>
    <lineage>
        <taxon>Eukaryota</taxon>
        <taxon>Fungi</taxon>
        <taxon>Fungi incertae sedis</taxon>
        <taxon>Blastocladiomycota</taxon>
        <taxon>Blastocladiomycetes</taxon>
        <taxon>Blastocladiales</taxon>
        <taxon>Blastocladiaceae</taxon>
        <taxon>Allomyces</taxon>
    </lineage>
</organism>
<dbReference type="GO" id="GO:0008270">
    <property type="term" value="F:zinc ion binding"/>
    <property type="evidence" value="ECO:0007669"/>
    <property type="project" value="UniProtKB-KW"/>
</dbReference>
<dbReference type="Pfam" id="PF14634">
    <property type="entry name" value="zf-RING_5"/>
    <property type="match status" value="1"/>
</dbReference>
<dbReference type="Gene3D" id="3.30.40.10">
    <property type="entry name" value="Zinc/RING finger domain, C3HC4 (zinc finger)"/>
    <property type="match status" value="1"/>
</dbReference>
<dbReference type="STRING" id="578462.A0A0L0TEF1"/>
<evidence type="ECO:0000256" key="3">
    <source>
        <dbReference type="ARBA" id="ARBA00022741"/>
    </source>
</evidence>
<feature type="compositionally biased region" description="Low complexity" evidence="8">
    <location>
        <begin position="93"/>
        <end position="133"/>
    </location>
</feature>
<dbReference type="InterPro" id="IPR013083">
    <property type="entry name" value="Znf_RING/FYVE/PHD"/>
</dbReference>
<reference evidence="10 11" key="1">
    <citation type="submission" date="2009-11" db="EMBL/GenBank/DDBJ databases">
        <title>Annotation of Allomyces macrogynus ATCC 38327.</title>
        <authorList>
            <consortium name="The Broad Institute Genome Sequencing Platform"/>
            <person name="Russ C."/>
            <person name="Cuomo C."/>
            <person name="Burger G."/>
            <person name="Gray M.W."/>
            <person name="Holland P.W.H."/>
            <person name="King N."/>
            <person name="Lang F.B.F."/>
            <person name="Roger A.J."/>
            <person name="Ruiz-Trillo I."/>
            <person name="Young S.K."/>
            <person name="Zeng Q."/>
            <person name="Gargeya S."/>
            <person name="Fitzgerald M."/>
            <person name="Haas B."/>
            <person name="Abouelleil A."/>
            <person name="Alvarado L."/>
            <person name="Arachchi H.M."/>
            <person name="Berlin A."/>
            <person name="Chapman S.B."/>
            <person name="Gearin G."/>
            <person name="Goldberg J."/>
            <person name="Griggs A."/>
            <person name="Gujja S."/>
            <person name="Hansen M."/>
            <person name="Heiman D."/>
            <person name="Howarth C."/>
            <person name="Larimer J."/>
            <person name="Lui A."/>
            <person name="MacDonald P.J.P."/>
            <person name="McCowen C."/>
            <person name="Montmayeur A."/>
            <person name="Murphy C."/>
            <person name="Neiman D."/>
            <person name="Pearson M."/>
            <person name="Priest M."/>
            <person name="Roberts A."/>
            <person name="Saif S."/>
            <person name="Shea T."/>
            <person name="Sisk P."/>
            <person name="Stolte C."/>
            <person name="Sykes S."/>
            <person name="Wortman J."/>
            <person name="Nusbaum C."/>
            <person name="Birren B."/>
        </authorList>
    </citation>
    <scope>NUCLEOTIDE SEQUENCE [LARGE SCALE GENOMIC DNA]</scope>
    <source>
        <strain evidence="10 11">ATCC 38327</strain>
    </source>
</reference>
<dbReference type="InterPro" id="IPR002464">
    <property type="entry name" value="DNA/RNA_helicase_DEAH_CS"/>
</dbReference>
<dbReference type="InterPro" id="IPR050628">
    <property type="entry name" value="SNF2_RAD54_helicase_TF"/>
</dbReference>
<evidence type="ECO:0000256" key="2">
    <source>
        <dbReference type="ARBA" id="ARBA00007025"/>
    </source>
</evidence>
<proteinExistence type="inferred from homology"/>
<dbReference type="PANTHER" id="PTHR45626">
    <property type="entry name" value="TRANSCRIPTION TERMINATION FACTOR 2-RELATED"/>
    <property type="match status" value="1"/>
</dbReference>
<dbReference type="InterPro" id="IPR001841">
    <property type="entry name" value="Znf_RING"/>
</dbReference>
<dbReference type="GO" id="GO:0008094">
    <property type="term" value="F:ATP-dependent activity, acting on DNA"/>
    <property type="evidence" value="ECO:0007669"/>
    <property type="project" value="TreeGrafter"/>
</dbReference>
<feature type="domain" description="RING-type" evidence="9">
    <location>
        <begin position="1199"/>
        <end position="1241"/>
    </location>
</feature>
<sequence length="1445" mass="159561">MSATRRPRRAAATAAAAAIAGDPLPAPAADPPALPRAARPRAAATPRRTARATPTTAPRPTRASAAAAEPESDTEDEPEDEPKPKRQRRKGPAKPTKAAATAAAAASVPAPAADEEVPVASSSRVTRSATRSRASPKGKGKAKAKKSVDGEPIPADWVPHAIDEVVPDHTEAELSSQAAVVDSQAALLSQQHFVASAAPATAQPENEENNDGDNEEQGDDATNWWRFFPDVLSKTPDDVDLGNQLDANADDGALLAAGVHDRTGFAHEFDPSARNNNNSRAAAARARPMLDDDDVGEDGEGRLSPTVKPGLERNETLLFMSSESVSLPFRLPMPPTSIEINSLKCTEPSVLVDVIARYVPILHVSRPGIRDDGYFNCWWSSVTEEVHYVHPDSMTMSDDELKQLTYSSFAQLEAADPYYERFKRAWPPREVCERLRNDGFVDAPCGTERNIKDRLVFMFKGDAYWRHDGDRPEEPDASPHDSCAAGRMYIVLTGGTNVSKWTAEHSQFYRIVLRSITDQNYPLPIPAEPDTHHDARRDKFQYDVCVYLKTDAANAALREGRDVPGFLDQLKYLKCTLQARSDAIPPKFYVPDTVEGGHAPAPTPPGFQLQLHDYQQRTLGWLLALERSRRARTVRVHQATKSSTLQQREQFVATASRGVPNWIQLGKDGMWVNLATFMMTADPSVWADRHLGMAPLECRGALEVSKMGAGKTIMALSLVAANPFRSVRGIVWDDPNDKFKYLVSRATLIVVRSDLVTQWVTEAQKALPAGAKIVQVATIRDHGDLTWNDVLLADVVIISLAFLQNYNYQKRVAKVVKTMNKYSLPREAYLMRCRDDGRDELDWYGRSQRQQWIKAPMAGGMRTFNDQMDTHIAGLQERTRAQFGNDKSCVIFDRVYWHRIIIDEIHELANVLSARNAWLQTSTSVAETLLFTLKTRFRLGLTGTPPLSHPVCVVSLAEAVGVRNLPTTVADAQAFLNSHVRRNEPDLEIPPVHYQTNWVDLTPAELGLMASYQRQSVRSRLMMCNHHQIHDDVVAATGVTATSVDEVAARIQVVRLDKIESLVKQGRKLQDDIAMLTARMEALVSLIPDDERDKMPAGLTVSDDNRLVVMGADAHERLVRYIAAPDSDEADMEIPVEVPHVDVSRVKNLTVDAKTTARKLVTACTDFADVRGQLRTVAAQHRFMATVLSAIAEAEDQACPVCMEDIARTDPLVITRCGHVFCDACTQTMLGQPRRLCAMCRGELDGAGATTRLILQPADEPMKESDEEEDEDADYAIYGSKIKALVQFVRRVVRADPTAKLILFSQFHRLTALMAHAFTEFGIGNVKLMGGNVISKRRAVTLFRNDPDMKVLFLSAEDSVSGLQLTEANHVVIVHPFLGASEAMARAYEMQGCARAVRAGQEREVTITRFVTRGTIEEELTARRSDLQRANEGEQGQVEGDAVEN</sequence>
<dbReference type="SMART" id="SM00184">
    <property type="entry name" value="RING"/>
    <property type="match status" value="1"/>
</dbReference>
<dbReference type="GO" id="GO:0016787">
    <property type="term" value="F:hydrolase activity"/>
    <property type="evidence" value="ECO:0007669"/>
    <property type="project" value="UniProtKB-KW"/>
</dbReference>
<feature type="compositionally biased region" description="Basic and acidic residues" evidence="8">
    <location>
        <begin position="1422"/>
        <end position="1432"/>
    </location>
</feature>
<dbReference type="EMBL" id="GG745387">
    <property type="protein sequence ID" value="KNE73041.1"/>
    <property type="molecule type" value="Genomic_DNA"/>
</dbReference>
<dbReference type="PROSITE" id="PS00690">
    <property type="entry name" value="DEAH_ATP_HELICASE"/>
    <property type="match status" value="1"/>
</dbReference>
<dbReference type="GO" id="GO:0005634">
    <property type="term" value="C:nucleus"/>
    <property type="evidence" value="ECO:0007669"/>
    <property type="project" value="UniProtKB-SubCell"/>
</dbReference>
<dbReference type="SUPFAM" id="SSF52540">
    <property type="entry name" value="P-loop containing nucleoside triphosphate hydrolases"/>
    <property type="match status" value="2"/>
</dbReference>
<comment type="similarity">
    <text evidence="2">Belongs to the SNF2/RAD54 helicase family.</text>
</comment>
<dbReference type="GO" id="GO:0006281">
    <property type="term" value="P:DNA repair"/>
    <property type="evidence" value="ECO:0007669"/>
    <property type="project" value="TreeGrafter"/>
</dbReference>
<keyword evidence="6" id="KW-0067">ATP-binding</keyword>
<accession>A0A0L0TEF1</accession>
<name>A0A0L0TEF1_ALLM3</name>
<keyword evidence="5" id="KW-0347">Helicase</keyword>
<dbReference type="Proteomes" id="UP000054350">
    <property type="component" value="Unassembled WGS sequence"/>
</dbReference>
<dbReference type="GO" id="GO:0004386">
    <property type="term" value="F:helicase activity"/>
    <property type="evidence" value="ECO:0007669"/>
    <property type="project" value="UniProtKB-KW"/>
</dbReference>
<dbReference type="GO" id="GO:0005524">
    <property type="term" value="F:ATP binding"/>
    <property type="evidence" value="ECO:0007669"/>
    <property type="project" value="UniProtKB-KW"/>
</dbReference>
<evidence type="ECO:0000256" key="1">
    <source>
        <dbReference type="ARBA" id="ARBA00004123"/>
    </source>
</evidence>
<dbReference type="InterPro" id="IPR000330">
    <property type="entry name" value="SNF2_N"/>
</dbReference>
<feature type="compositionally biased region" description="Basic residues" evidence="8">
    <location>
        <begin position="134"/>
        <end position="145"/>
    </location>
</feature>
<evidence type="ECO:0000313" key="10">
    <source>
        <dbReference type="EMBL" id="KNE73041.1"/>
    </source>
</evidence>
<feature type="compositionally biased region" description="Acidic residues" evidence="8">
    <location>
        <begin position="70"/>
        <end position="80"/>
    </location>
</feature>
<dbReference type="OrthoDB" id="448448at2759"/>
<protein>
    <recommendedName>
        <fullName evidence="9">RING-type domain-containing protein</fullName>
    </recommendedName>
</protein>
<keyword evidence="3" id="KW-0547">Nucleotide-binding</keyword>
<feature type="region of interest" description="Disordered" evidence="8">
    <location>
        <begin position="267"/>
        <end position="306"/>
    </location>
</feature>
<keyword evidence="7" id="KW-0863">Zinc-finger</keyword>
<evidence type="ECO:0000259" key="9">
    <source>
        <dbReference type="PROSITE" id="PS50089"/>
    </source>
</evidence>
<dbReference type="Gene3D" id="3.40.50.300">
    <property type="entry name" value="P-loop containing nucleotide triphosphate hydrolases"/>
    <property type="match status" value="2"/>
</dbReference>
<keyword evidence="7" id="KW-0862">Zinc</keyword>
<comment type="subcellular location">
    <subcellularLocation>
        <location evidence="1">Nucleus</location>
    </subcellularLocation>
</comment>
<keyword evidence="7" id="KW-0479">Metal-binding</keyword>
<dbReference type="VEuPathDB" id="FungiDB:AMAG_17311"/>
<feature type="compositionally biased region" description="Pro residues" evidence="8">
    <location>
        <begin position="24"/>
        <end position="34"/>
    </location>
</feature>
<dbReference type="SUPFAM" id="SSF57850">
    <property type="entry name" value="RING/U-box"/>
    <property type="match status" value="1"/>
</dbReference>